<dbReference type="AlphaFoldDB" id="A0A3L6MTT8"/>
<comment type="caution">
    <text evidence="1">The sequence shown here is derived from an EMBL/GenBank/DDBJ whole genome shotgun (WGS) entry which is preliminary data.</text>
</comment>
<sequence length="82" mass="9022">MLTLRSTNYYGQELDDVSEATSHPHAAMARGAESGLYGKYDAPNESDDVSTSIHDILRRAHVMSQRVSTVLSTCTFLSNRST</sequence>
<gene>
    <name evidence="1" type="ORF">BFJ65_g16957</name>
</gene>
<organism evidence="1 2">
    <name type="scientific">Fusarium oxysporum f. sp. cepae</name>
    <dbReference type="NCBI Taxonomy" id="396571"/>
    <lineage>
        <taxon>Eukaryota</taxon>
        <taxon>Fungi</taxon>
        <taxon>Dikarya</taxon>
        <taxon>Ascomycota</taxon>
        <taxon>Pezizomycotina</taxon>
        <taxon>Sordariomycetes</taxon>
        <taxon>Hypocreomycetidae</taxon>
        <taxon>Hypocreales</taxon>
        <taxon>Nectriaceae</taxon>
        <taxon>Fusarium</taxon>
        <taxon>Fusarium oxysporum species complex</taxon>
    </lineage>
</organism>
<evidence type="ECO:0000313" key="1">
    <source>
        <dbReference type="EMBL" id="RKK08297.1"/>
    </source>
</evidence>
<evidence type="ECO:0000313" key="2">
    <source>
        <dbReference type="Proteomes" id="UP000270866"/>
    </source>
</evidence>
<name>A0A3L6MTT8_FUSOX</name>
<reference evidence="1 2" key="1">
    <citation type="journal article" date="2018" name="Sci. Rep.">
        <title>Characterisation of pathogen-specific regions and novel effector candidates in Fusarium oxysporum f. sp. cepae.</title>
        <authorList>
            <person name="Armitage A.D."/>
            <person name="Taylor A."/>
            <person name="Sobczyk M.K."/>
            <person name="Baxter L."/>
            <person name="Greenfield B.P."/>
            <person name="Bates H.J."/>
            <person name="Wilson F."/>
            <person name="Jackson A.C."/>
            <person name="Ott S."/>
            <person name="Harrison R.J."/>
            <person name="Clarkson J.P."/>
        </authorList>
    </citation>
    <scope>NUCLEOTIDE SEQUENCE [LARGE SCALE GENOMIC DNA]</scope>
    <source>
        <strain evidence="1 2">FoC_Fus2</strain>
    </source>
</reference>
<protein>
    <submittedName>
        <fullName evidence="1">Uncharacterized protein</fullName>
    </submittedName>
</protein>
<dbReference type="EMBL" id="MRCU01000014">
    <property type="protein sequence ID" value="RKK08297.1"/>
    <property type="molecule type" value="Genomic_DNA"/>
</dbReference>
<dbReference type="Proteomes" id="UP000270866">
    <property type="component" value="Unassembled WGS sequence"/>
</dbReference>
<accession>A0A3L6MTT8</accession>
<proteinExistence type="predicted"/>